<evidence type="ECO:0000256" key="12">
    <source>
        <dbReference type="SAM" id="MobiDB-lite"/>
    </source>
</evidence>
<feature type="transmembrane region" description="Helical" evidence="13">
    <location>
        <begin position="188"/>
        <end position="210"/>
    </location>
</feature>
<dbReference type="Proteomes" id="UP000198341">
    <property type="component" value="Chromosome 9"/>
</dbReference>
<dbReference type="GO" id="GO:0034702">
    <property type="term" value="C:monoatomic ion channel complex"/>
    <property type="evidence" value="ECO:0007669"/>
    <property type="project" value="UniProtKB-KW"/>
</dbReference>
<dbReference type="KEGG" id="bpg:Bathy09g01910"/>
<evidence type="ECO:0000313" key="15">
    <source>
        <dbReference type="EMBL" id="CCO66655.1"/>
    </source>
</evidence>
<evidence type="ECO:0000256" key="9">
    <source>
        <dbReference type="ARBA" id="ARBA00023065"/>
    </source>
</evidence>
<keyword evidence="11" id="KW-0407">Ion channel</keyword>
<feature type="domain" description="Cyclic nucleotide-binding" evidence="14">
    <location>
        <begin position="375"/>
        <end position="503"/>
    </location>
</feature>
<name>K8F3J6_9CHLO</name>
<dbReference type="InterPro" id="IPR003938">
    <property type="entry name" value="K_chnl_volt-dep_EAG/ELK/ERG"/>
</dbReference>
<comment type="subcellular location">
    <subcellularLocation>
        <location evidence="1">Membrane</location>
        <topology evidence="1">Multi-pass membrane protein</topology>
    </subcellularLocation>
</comment>
<dbReference type="PANTHER" id="PTHR10217:SF435">
    <property type="entry name" value="POTASSIUM VOLTAGE-GATED CHANNEL PROTEIN EAG"/>
    <property type="match status" value="1"/>
</dbReference>
<keyword evidence="10 13" id="KW-0472">Membrane</keyword>
<dbReference type="PRINTS" id="PR01463">
    <property type="entry name" value="EAGCHANLFMLY"/>
</dbReference>
<reference evidence="15 16" key="1">
    <citation type="submission" date="2011-10" db="EMBL/GenBank/DDBJ databases">
        <authorList>
            <person name="Genoscope - CEA"/>
        </authorList>
    </citation>
    <scope>NUCLEOTIDE SEQUENCE [LARGE SCALE GENOMIC DNA]</scope>
    <source>
        <strain evidence="15 16">RCC 1105</strain>
    </source>
</reference>
<dbReference type="InterPro" id="IPR000595">
    <property type="entry name" value="cNMP-bd_dom"/>
</dbReference>
<dbReference type="Gene3D" id="2.60.120.10">
    <property type="entry name" value="Jelly Rolls"/>
    <property type="match status" value="1"/>
</dbReference>
<keyword evidence="8 13" id="KW-1133">Transmembrane helix</keyword>
<dbReference type="SUPFAM" id="SSF81324">
    <property type="entry name" value="Voltage-gated potassium channels"/>
    <property type="match status" value="1"/>
</dbReference>
<dbReference type="InterPro" id="IPR018490">
    <property type="entry name" value="cNMP-bd_dom_sf"/>
</dbReference>
<dbReference type="CDD" id="cd00038">
    <property type="entry name" value="CAP_ED"/>
    <property type="match status" value="1"/>
</dbReference>
<keyword evidence="6" id="KW-0851">Voltage-gated channel</keyword>
<proteinExistence type="predicted"/>
<accession>K8F3J6</accession>
<keyword evidence="7" id="KW-0630">Potassium</keyword>
<feature type="compositionally biased region" description="Acidic residues" evidence="12">
    <location>
        <begin position="498"/>
        <end position="507"/>
    </location>
</feature>
<keyword evidence="3" id="KW-0633">Potassium transport</keyword>
<evidence type="ECO:0000256" key="2">
    <source>
        <dbReference type="ARBA" id="ARBA00022448"/>
    </source>
</evidence>
<evidence type="ECO:0000256" key="7">
    <source>
        <dbReference type="ARBA" id="ARBA00022958"/>
    </source>
</evidence>
<evidence type="ECO:0000256" key="11">
    <source>
        <dbReference type="ARBA" id="ARBA00023303"/>
    </source>
</evidence>
<dbReference type="InterPro" id="IPR014710">
    <property type="entry name" value="RmlC-like_jellyroll"/>
</dbReference>
<feature type="transmembrane region" description="Helical" evidence="13">
    <location>
        <begin position="74"/>
        <end position="93"/>
    </location>
</feature>
<keyword evidence="2" id="KW-0813">Transport</keyword>
<dbReference type="PANTHER" id="PTHR10217">
    <property type="entry name" value="VOLTAGE AND LIGAND GATED POTASSIUM CHANNEL"/>
    <property type="match status" value="1"/>
</dbReference>
<dbReference type="Pfam" id="PF00027">
    <property type="entry name" value="cNMP_binding"/>
    <property type="match status" value="1"/>
</dbReference>
<evidence type="ECO:0000256" key="3">
    <source>
        <dbReference type="ARBA" id="ARBA00022538"/>
    </source>
</evidence>
<dbReference type="GeneID" id="19013698"/>
<evidence type="ECO:0000256" key="1">
    <source>
        <dbReference type="ARBA" id="ARBA00004141"/>
    </source>
</evidence>
<dbReference type="PROSITE" id="PS50042">
    <property type="entry name" value="CNMP_BINDING_3"/>
    <property type="match status" value="1"/>
</dbReference>
<dbReference type="Gene3D" id="1.10.287.630">
    <property type="entry name" value="Helix hairpin bin"/>
    <property type="match status" value="1"/>
</dbReference>
<feature type="transmembrane region" description="Helical" evidence="13">
    <location>
        <begin position="272"/>
        <end position="293"/>
    </location>
</feature>
<keyword evidence="9" id="KW-0406">Ion transport</keyword>
<evidence type="ECO:0000256" key="5">
    <source>
        <dbReference type="ARBA" id="ARBA00022826"/>
    </source>
</evidence>
<feature type="transmembrane region" description="Helical" evidence="13">
    <location>
        <begin position="42"/>
        <end position="62"/>
    </location>
</feature>
<dbReference type="GO" id="GO:0005249">
    <property type="term" value="F:voltage-gated potassium channel activity"/>
    <property type="evidence" value="ECO:0007669"/>
    <property type="project" value="InterPro"/>
</dbReference>
<gene>
    <name evidence="15" type="ORF">Bathy09g01910</name>
</gene>
<dbReference type="SMART" id="SM00100">
    <property type="entry name" value="cNMP"/>
    <property type="match status" value="1"/>
</dbReference>
<evidence type="ECO:0000256" key="8">
    <source>
        <dbReference type="ARBA" id="ARBA00022989"/>
    </source>
</evidence>
<dbReference type="OrthoDB" id="426293at2759"/>
<dbReference type="EMBL" id="FO082270">
    <property type="protein sequence ID" value="CCO66655.1"/>
    <property type="molecule type" value="Genomic_DNA"/>
</dbReference>
<dbReference type="InterPro" id="IPR050818">
    <property type="entry name" value="KCNH_animal-type"/>
</dbReference>
<dbReference type="RefSeq" id="XP_007511095.1">
    <property type="nucleotide sequence ID" value="XM_007511033.1"/>
</dbReference>
<feature type="compositionally biased region" description="Basic and acidic residues" evidence="12">
    <location>
        <begin position="508"/>
        <end position="517"/>
    </location>
</feature>
<dbReference type="GO" id="GO:0005886">
    <property type="term" value="C:plasma membrane"/>
    <property type="evidence" value="ECO:0007669"/>
    <property type="project" value="TreeGrafter"/>
</dbReference>
<dbReference type="eggNOG" id="KOG0501">
    <property type="taxonomic scope" value="Eukaryota"/>
</dbReference>
<protein>
    <submittedName>
        <fullName evidence="15">Potassium/sodium hyperpolarization-activated cyclic nucleotide-gated channel 4</fullName>
    </submittedName>
</protein>
<dbReference type="GO" id="GO:0042391">
    <property type="term" value="P:regulation of membrane potential"/>
    <property type="evidence" value="ECO:0007669"/>
    <property type="project" value="TreeGrafter"/>
</dbReference>
<keyword evidence="5" id="KW-0631">Potassium channel</keyword>
<dbReference type="SUPFAM" id="SSF51206">
    <property type="entry name" value="cAMP-binding domain-like"/>
    <property type="match status" value="1"/>
</dbReference>
<dbReference type="AlphaFoldDB" id="K8F3J6"/>
<feature type="region of interest" description="Disordered" evidence="12">
    <location>
        <begin position="498"/>
        <end position="517"/>
    </location>
</feature>
<keyword evidence="16" id="KW-1185">Reference proteome</keyword>
<dbReference type="Gene3D" id="1.10.287.70">
    <property type="match status" value="1"/>
</dbReference>
<evidence type="ECO:0000259" key="14">
    <source>
        <dbReference type="PROSITE" id="PS50042"/>
    </source>
</evidence>
<evidence type="ECO:0000256" key="6">
    <source>
        <dbReference type="ARBA" id="ARBA00022882"/>
    </source>
</evidence>
<evidence type="ECO:0000256" key="10">
    <source>
        <dbReference type="ARBA" id="ARBA00023136"/>
    </source>
</evidence>
<dbReference type="Pfam" id="PF00520">
    <property type="entry name" value="Ion_trans"/>
    <property type="match status" value="1"/>
</dbReference>
<evidence type="ECO:0000313" key="16">
    <source>
        <dbReference type="Proteomes" id="UP000198341"/>
    </source>
</evidence>
<evidence type="ECO:0000256" key="13">
    <source>
        <dbReference type="SAM" id="Phobius"/>
    </source>
</evidence>
<dbReference type="InterPro" id="IPR005821">
    <property type="entry name" value="Ion_trans_dom"/>
</dbReference>
<keyword evidence="4 13" id="KW-0812">Transmembrane</keyword>
<organism evidence="15 16">
    <name type="scientific">Bathycoccus prasinos</name>
    <dbReference type="NCBI Taxonomy" id="41875"/>
    <lineage>
        <taxon>Eukaryota</taxon>
        <taxon>Viridiplantae</taxon>
        <taxon>Chlorophyta</taxon>
        <taxon>Mamiellophyceae</taxon>
        <taxon>Mamiellales</taxon>
        <taxon>Bathycoccaceae</taxon>
        <taxon>Bathycoccus</taxon>
    </lineage>
</organism>
<sequence>MGLNNNTKKSSSSTFLTPFRLGRRKKVDLGTTIHPLAQGKRIWDAFLAVAVIYNAIFCPFHLAFNVKMSSFHELMYRVVDVVFIVDIFVNFNTGFYDTGNNLVMDRQRISDRYITSWFSIDVISSIPLDLVFRESSLTDSVSALRLTKLLRMFKLMKMASVLRVHRIHRAFYNRWDGMPQIRYALLDIVGYVLLTFVYAHWFACVFFFVVKIDGVEDHAWFEVAKQKGIWDGELMSDPYTEYSLSLYHAVMVMFTIDMNFKPESNLERWTTLFFACTGAVVVLFSLTSATNIYHDTFGRQTRLYKSRIDHVNEFIKRKKLPDQLSNDLIDFYEHLRNRDHFSKLTADNAILEEVPKSLKGEILLKINPSVTNGELLKGCSNSLKVAILKQLEMKHLAPGEVFIRYNETARNLYFISEGEVECWEGDELGLEKRGEAVILTRGDYIGEASLSGLGRRTIGGQSKVSATALCFCEVLVLSRERAKKLLENLPSVVRREFEDLEEEEEDKEVLRPKNTNE</sequence>
<evidence type="ECO:0000256" key="4">
    <source>
        <dbReference type="ARBA" id="ARBA00022692"/>
    </source>
</evidence>